<comment type="similarity">
    <text evidence="2">Belongs to the class-V pyridoxal-phosphate-dependent aminotransferase family. NifS/IscS subfamily.</text>
</comment>
<dbReference type="GO" id="GO:0031071">
    <property type="term" value="F:cysteine desulfurase activity"/>
    <property type="evidence" value="ECO:0007669"/>
    <property type="project" value="UniProtKB-EC"/>
</dbReference>
<accession>F0SAK6</accession>
<dbReference type="PROSITE" id="PS00595">
    <property type="entry name" value="AA_TRANSFER_CLASS_5"/>
    <property type="match status" value="1"/>
</dbReference>
<dbReference type="InterPro" id="IPR000192">
    <property type="entry name" value="Aminotrans_V_dom"/>
</dbReference>
<keyword evidence="13" id="KW-1185">Reference proteome</keyword>
<keyword evidence="7" id="KW-0408">Iron</keyword>
<dbReference type="InterPro" id="IPR015422">
    <property type="entry name" value="PyrdxlP-dep_Trfase_small"/>
</dbReference>
<evidence type="ECO:0000259" key="11">
    <source>
        <dbReference type="Pfam" id="PF00266"/>
    </source>
</evidence>
<dbReference type="HOGENOM" id="CLU_003433_0_0_10"/>
<keyword evidence="8" id="KW-0411">Iron-sulfur</keyword>
<gene>
    <name evidence="12" type="ordered locus">Pedsa_2074</name>
</gene>
<dbReference type="Gene3D" id="3.90.1150.10">
    <property type="entry name" value="Aspartate Aminotransferase, domain 1"/>
    <property type="match status" value="1"/>
</dbReference>
<dbReference type="InterPro" id="IPR016454">
    <property type="entry name" value="Cysteine_dSase"/>
</dbReference>
<evidence type="ECO:0000256" key="9">
    <source>
        <dbReference type="ARBA" id="ARBA00050776"/>
    </source>
</evidence>
<evidence type="ECO:0000256" key="3">
    <source>
        <dbReference type="ARBA" id="ARBA00012239"/>
    </source>
</evidence>
<evidence type="ECO:0000256" key="6">
    <source>
        <dbReference type="ARBA" id="ARBA00022898"/>
    </source>
</evidence>
<dbReference type="AlphaFoldDB" id="F0SAK6"/>
<evidence type="ECO:0000256" key="2">
    <source>
        <dbReference type="ARBA" id="ARBA00006490"/>
    </source>
</evidence>
<evidence type="ECO:0000256" key="10">
    <source>
        <dbReference type="RuleBase" id="RU004504"/>
    </source>
</evidence>
<keyword evidence="4 12" id="KW-0808">Transferase</keyword>
<dbReference type="Gene3D" id="3.40.640.10">
    <property type="entry name" value="Type I PLP-dependent aspartate aminotransferase-like (Major domain)"/>
    <property type="match status" value="1"/>
</dbReference>
<dbReference type="InterPro" id="IPR015421">
    <property type="entry name" value="PyrdxlP-dep_Trfase_major"/>
</dbReference>
<evidence type="ECO:0000313" key="13">
    <source>
        <dbReference type="Proteomes" id="UP000000310"/>
    </source>
</evidence>
<comment type="cofactor">
    <cofactor evidence="1 10">
        <name>pyridoxal 5'-phosphate</name>
        <dbReference type="ChEBI" id="CHEBI:597326"/>
    </cofactor>
</comment>
<dbReference type="eggNOG" id="COG1104">
    <property type="taxonomic scope" value="Bacteria"/>
</dbReference>
<sequence>MKRKVYLDNAATTPLDDEVKQVMIAVMEDNFGNPSSIHAHGREVRTIIEKARKNIANLLNTAPANIFFTSSGTEADNTAIRRSVVDLGVKHIITSPLEHHAVLHTVEMLERSGVTVSYVNVDDKGNIDYEQLENLLQTDEKSLVSLMQANNEIGTLTDIERIGELCQQYNALFHCDTVQTVGHYKHDLSTLKVDFIACSAHKIHGPKGVGFIYINPRIKINPMIYGGAQERNMRGGTENIYGIAGLSKALSLAYEHMGEHHLYIQELKDYMKTQLEKEIPGVGFNGEISPEKSLYTVLSVSFPEMEMADMLLFKLDIGGVSASGGSACSSGTNIGSHVLTAIKASPDRPAVRFSFSKYNTKEEIDYVIQKVKEVYRDTE</sequence>
<keyword evidence="6" id="KW-0663">Pyridoxal phosphate</keyword>
<name>F0SAK6_PSESL</name>
<dbReference type="InterPro" id="IPR015424">
    <property type="entry name" value="PyrdxlP-dep_Trfase"/>
</dbReference>
<evidence type="ECO:0000313" key="12">
    <source>
        <dbReference type="EMBL" id="ADY52626.1"/>
    </source>
</evidence>
<dbReference type="PIRSF" id="PIRSF005572">
    <property type="entry name" value="NifS"/>
    <property type="match status" value="1"/>
</dbReference>
<dbReference type="PANTHER" id="PTHR11601:SF34">
    <property type="entry name" value="CYSTEINE DESULFURASE"/>
    <property type="match status" value="1"/>
</dbReference>
<dbReference type="SUPFAM" id="SSF53383">
    <property type="entry name" value="PLP-dependent transferases"/>
    <property type="match status" value="1"/>
</dbReference>
<evidence type="ECO:0000256" key="5">
    <source>
        <dbReference type="ARBA" id="ARBA00022723"/>
    </source>
</evidence>
<dbReference type="EMBL" id="CP002545">
    <property type="protein sequence ID" value="ADY52626.1"/>
    <property type="molecule type" value="Genomic_DNA"/>
</dbReference>
<protein>
    <recommendedName>
        <fullName evidence="3">cysteine desulfurase</fullName>
        <ecNumber evidence="3">2.8.1.7</ecNumber>
    </recommendedName>
</protein>
<dbReference type="STRING" id="762903.Pedsa_2074"/>
<dbReference type="InterPro" id="IPR020578">
    <property type="entry name" value="Aminotrans_V_PyrdxlP_BS"/>
</dbReference>
<dbReference type="Gene3D" id="1.10.260.50">
    <property type="match status" value="1"/>
</dbReference>
<dbReference type="KEGG" id="psn:Pedsa_2074"/>
<evidence type="ECO:0000256" key="8">
    <source>
        <dbReference type="ARBA" id="ARBA00023014"/>
    </source>
</evidence>
<dbReference type="Pfam" id="PF00266">
    <property type="entry name" value="Aminotran_5"/>
    <property type="match status" value="1"/>
</dbReference>
<evidence type="ECO:0000256" key="4">
    <source>
        <dbReference type="ARBA" id="ARBA00022679"/>
    </source>
</evidence>
<comment type="catalytic activity">
    <reaction evidence="9">
        <text>(sulfur carrier)-H + L-cysteine = (sulfur carrier)-SH + L-alanine</text>
        <dbReference type="Rhea" id="RHEA:43892"/>
        <dbReference type="Rhea" id="RHEA-COMP:14737"/>
        <dbReference type="Rhea" id="RHEA-COMP:14739"/>
        <dbReference type="ChEBI" id="CHEBI:29917"/>
        <dbReference type="ChEBI" id="CHEBI:35235"/>
        <dbReference type="ChEBI" id="CHEBI:57972"/>
        <dbReference type="ChEBI" id="CHEBI:64428"/>
        <dbReference type="EC" id="2.8.1.7"/>
    </reaction>
</comment>
<dbReference type="GO" id="GO:0046872">
    <property type="term" value="F:metal ion binding"/>
    <property type="evidence" value="ECO:0007669"/>
    <property type="project" value="UniProtKB-KW"/>
</dbReference>
<organism evidence="12 13">
    <name type="scientific">Pseudopedobacter saltans (strain ATCC 51119 / DSM 12145 / JCM 21818 / CCUG 39354 / LMG 10337 / NBRC 100064 / NCIMB 13643)</name>
    <name type="common">Pedobacter saltans</name>
    <dbReference type="NCBI Taxonomy" id="762903"/>
    <lineage>
        <taxon>Bacteria</taxon>
        <taxon>Pseudomonadati</taxon>
        <taxon>Bacteroidota</taxon>
        <taxon>Sphingobacteriia</taxon>
        <taxon>Sphingobacteriales</taxon>
        <taxon>Sphingobacteriaceae</taxon>
        <taxon>Pseudopedobacter</taxon>
    </lineage>
</organism>
<dbReference type="Proteomes" id="UP000000310">
    <property type="component" value="Chromosome"/>
</dbReference>
<evidence type="ECO:0000256" key="1">
    <source>
        <dbReference type="ARBA" id="ARBA00001933"/>
    </source>
</evidence>
<dbReference type="OrthoDB" id="9804366at2"/>
<dbReference type="RefSeq" id="WP_013633113.1">
    <property type="nucleotide sequence ID" value="NC_015177.1"/>
</dbReference>
<reference evidence="13" key="2">
    <citation type="submission" date="2011-02" db="EMBL/GenBank/DDBJ databases">
        <title>The complete genome of Pedobacter saltans DSM 12145.</title>
        <authorList>
            <consortium name="US DOE Joint Genome Institute (JGI-PGF)"/>
            <person name="Lucas S."/>
            <person name="Copeland A."/>
            <person name="Lapidus A."/>
            <person name="Bruce D."/>
            <person name="Goodwin L."/>
            <person name="Pitluck S."/>
            <person name="Kyrpides N."/>
            <person name="Mavromatis K."/>
            <person name="Pagani I."/>
            <person name="Ivanova N."/>
            <person name="Ovchinnikova G."/>
            <person name="Lu M."/>
            <person name="Detter J.C."/>
            <person name="Han C."/>
            <person name="Land M."/>
            <person name="Hauser L."/>
            <person name="Markowitz V."/>
            <person name="Cheng J.-F."/>
            <person name="Hugenholtz P."/>
            <person name="Woyke T."/>
            <person name="Wu D."/>
            <person name="Tindall B."/>
            <person name="Pomrenke H.G."/>
            <person name="Brambilla E."/>
            <person name="Klenk H.-P."/>
            <person name="Eisen J.A."/>
        </authorList>
    </citation>
    <scope>NUCLEOTIDE SEQUENCE [LARGE SCALE GENOMIC DNA]</scope>
    <source>
        <strain evidence="13">ATCC 51119 / DSM 12145 / JCM 21818 / LMG 10337 / NBRC 100064 / NCIMB 13643</strain>
    </source>
</reference>
<proteinExistence type="inferred from homology"/>
<reference evidence="12 13" key="1">
    <citation type="journal article" date="2011" name="Stand. Genomic Sci.">
        <title>Complete genome sequence of the gliding, heparinolytic Pedobacter saltans type strain (113).</title>
        <authorList>
            <person name="Liolios K."/>
            <person name="Sikorski J."/>
            <person name="Lu M."/>
            <person name="Nolan M."/>
            <person name="Lapidus A."/>
            <person name="Lucas S."/>
            <person name="Hammon N."/>
            <person name="Deshpande S."/>
            <person name="Cheng J.F."/>
            <person name="Tapia R."/>
            <person name="Han C."/>
            <person name="Goodwin L."/>
            <person name="Pitluck S."/>
            <person name="Huntemann M."/>
            <person name="Ivanova N."/>
            <person name="Pagani I."/>
            <person name="Mavromatis K."/>
            <person name="Ovchinikova G."/>
            <person name="Pati A."/>
            <person name="Chen A."/>
            <person name="Palaniappan K."/>
            <person name="Land M."/>
            <person name="Hauser L."/>
            <person name="Brambilla E.M."/>
            <person name="Kotsyurbenko O."/>
            <person name="Rohde M."/>
            <person name="Tindall B.J."/>
            <person name="Abt B."/>
            <person name="Goker M."/>
            <person name="Detter J.C."/>
            <person name="Woyke T."/>
            <person name="Bristow J."/>
            <person name="Eisen J.A."/>
            <person name="Markowitz V."/>
            <person name="Hugenholtz P."/>
            <person name="Klenk H.P."/>
            <person name="Kyrpides N.C."/>
        </authorList>
    </citation>
    <scope>NUCLEOTIDE SEQUENCE [LARGE SCALE GENOMIC DNA]</scope>
    <source>
        <strain evidence="13">ATCC 51119 / DSM 12145 / JCM 21818 / LMG 10337 / NBRC 100064 / NCIMB 13643</strain>
    </source>
</reference>
<feature type="domain" description="Aminotransferase class V" evidence="11">
    <location>
        <begin position="5"/>
        <end position="367"/>
    </location>
</feature>
<dbReference type="PANTHER" id="PTHR11601">
    <property type="entry name" value="CYSTEINE DESULFURYLASE FAMILY MEMBER"/>
    <property type="match status" value="1"/>
</dbReference>
<dbReference type="GO" id="GO:0051536">
    <property type="term" value="F:iron-sulfur cluster binding"/>
    <property type="evidence" value="ECO:0007669"/>
    <property type="project" value="UniProtKB-KW"/>
</dbReference>
<evidence type="ECO:0000256" key="7">
    <source>
        <dbReference type="ARBA" id="ARBA00023004"/>
    </source>
</evidence>
<dbReference type="EC" id="2.8.1.7" evidence="3"/>
<keyword evidence="5" id="KW-0479">Metal-binding</keyword>